<evidence type="ECO:0000259" key="8">
    <source>
        <dbReference type="PROSITE" id="PS50259"/>
    </source>
</evidence>
<keyword evidence="3 6" id="KW-1133">Transmembrane helix</keyword>
<dbReference type="Pfam" id="PF00610">
    <property type="entry name" value="DEP"/>
    <property type="match status" value="4"/>
</dbReference>
<feature type="compositionally biased region" description="Low complexity" evidence="5">
    <location>
        <begin position="143"/>
        <end position="156"/>
    </location>
</feature>
<keyword evidence="4 6" id="KW-0472">Membrane</keyword>
<comment type="caution">
    <text evidence="9">The sequence shown here is derived from an EMBL/GenBank/DDBJ whole genome shotgun (WGS) entry which is preliminary data.</text>
</comment>
<dbReference type="GO" id="GO:0016020">
    <property type="term" value="C:membrane"/>
    <property type="evidence" value="ECO:0007669"/>
    <property type="project" value="UniProtKB-SubCell"/>
</dbReference>
<feature type="compositionally biased region" description="Basic and acidic residues" evidence="5">
    <location>
        <begin position="910"/>
        <end position="920"/>
    </location>
</feature>
<dbReference type="PROSITE" id="PS50259">
    <property type="entry name" value="G_PROTEIN_RECEP_F3_4"/>
    <property type="match status" value="1"/>
</dbReference>
<gene>
    <name evidence="9" type="ORF">SEMRO_1630_G287180.1</name>
</gene>
<dbReference type="SUPFAM" id="SSF46785">
    <property type="entry name" value="Winged helix' DNA-binding domain"/>
    <property type="match status" value="4"/>
</dbReference>
<feature type="compositionally biased region" description="Basic and acidic residues" evidence="5">
    <location>
        <begin position="1067"/>
        <end position="1076"/>
    </location>
</feature>
<feature type="transmembrane region" description="Helical" evidence="6">
    <location>
        <begin position="708"/>
        <end position="728"/>
    </location>
</feature>
<feature type="domain" description="G-protein coupled receptors family 3 profile" evidence="8">
    <location>
        <begin position="575"/>
        <end position="734"/>
    </location>
</feature>
<comment type="subcellular location">
    <subcellularLocation>
        <location evidence="1">Membrane</location>
        <topology evidence="1">Multi-pass membrane protein</topology>
    </subcellularLocation>
</comment>
<dbReference type="InterPro" id="IPR051832">
    <property type="entry name" value="mTOR-Rac_regulators"/>
</dbReference>
<dbReference type="InterPro" id="IPR000591">
    <property type="entry name" value="DEP_dom"/>
</dbReference>
<evidence type="ECO:0000259" key="7">
    <source>
        <dbReference type="PROSITE" id="PS50186"/>
    </source>
</evidence>
<feature type="compositionally biased region" description="Basic and acidic residues" evidence="5">
    <location>
        <begin position="976"/>
        <end position="986"/>
    </location>
</feature>
<feature type="region of interest" description="Disordered" evidence="5">
    <location>
        <begin position="1134"/>
        <end position="1207"/>
    </location>
</feature>
<sequence length="1744" mass="194599">MRMTDDTTSNGPQHCALGVPDSTTQSRLEMQHTDNNDNKNPHRSIRRRNILGCKRKRVDNGDASTLETSSRQTGGCLDSIRLLDVKTLLTLLCLWLSPVHPLSWDDQVSASSSRGSGIRRSRYRTPGEIPVDYRDATGGPPFSSKDALSSLSSPAPRVLQEEPLQSSDPTGNSTTPPITNGTTREEALAHLLTRSGYYTPFGEEPLCWVTYNATAFPHLLNSKVFTEPMFFPNPLVNEFAYVPGEEVLLPTCFDHSSLSIQKPIESIQGGRLRTDQTYEYTVNLTLDFASILQMQRGTVGDAVVTSTPNTNGSQVAVQVMHCVLGKSGVCAPFLHEQAYAKDYLETGVKPTASAPGSIHGDTHIHSNFVLLDLEPNQTVLDRSLTIPLQVNVEGDYFVIAAVQFYTGDAASNVAYYRWDMANAMASQNRVVTYQKPAVIQRVSREVRIISYVIIGGASLVIVFLIVQAIKYRHEQVLQLSQGDFLIVFLLSALTATICTFMMEPKNDLYCNLGNTLVLLPVHLMYAITAGRLWRINAVISPLLVEHMRTKSRWTNRFVGAVDALSSSVTLHGGHRPTREVRRSIPKRQLALVVTMFVSPQILLQIAELVFQPQKLEIEYNSDESIGRYTCRTSSNNLGSTILLYALLALLILIVIVLFVAYSSRKLPSLFNETQVIYDSTFICVVLVVLGSGVIVLTDTATTSPDVQYVVVVVVTLSITLNSTLRIMIPKLKMIWKGEQVIVSKLVSDHHRKQREKDFKKQVGDRDLLRNVTGMDEDYDYTKMSFYNRSFGPSQMSLMNSTSMPSLNYIPDPPVVDSVSPTVVSESLLTASTRSRPMHLFPQASTGDVTAKASNMVMASEELGADDPEQGNNNGEAKEANNEQDREAPDEPLNSNKNSKDTASTEMDESLDVHEIFRRQSAENVDTSSAKRDVSPVGKKSSDTAKESNDAAVESDAETVGSSKVGRRRRWSPLSKGTEHADLDKTQGKRKSMFGPGAATFRRFPLIGKSDLMDKSEPSQTSNGPVRRRQSAMSFPNRRKSPGKRVGLDSRSAHNGDTGGSSRFRPKPSLERMRVAPDETPARRLVLRMIDLQEQLSSVTYKVMSGLAVSEDDWDLLTSLNEKLYTTFEKDVEFSWREPPEPKDPVTPPPSDAGSRGRVRSRSADRLPPKRSRSADKLPAQITIQPGRRSPPGSPKRNQKRKFELKRGSVANPSEVAVAFRNIVDVRDRRKSIVKHKNCFVGKEAVDSLVFSGLASSREEAVQIGRAMVKDMHLFKTVNDDLEFDDDDRLYRFVDLDDYWSSSEEEEDPESVIFPSILEEGPHLGDKAHQFREAVTTKDCVYRTQFHKAVFIGAEAVDNLVYTGVAATRWEAVQLGRKLAREYGLFCHVTDDHDFQDDYLFYRYNKDADESKTNSHFFELNSIAENSETTHQEDSRNELADKADAFRIYVDVRNRKYLLQTLKDVFVGSEAVDSLVFAGVASSRTEAVELGRTLMKELRLFAAVRGDDKFSDKRHSYYRFHDSHLKRRNPAPASKNKPMDDWMIQDLRNKAEILQQLVEVKDRKYRFRRYKSCFVGAEAVDQMVSSGMAKTRGEAVQLGRAMERELELFKHVSVEKQFSDDYLFYQFIDADHSNGSLQSDGARAMTISRRPSEHGKKLFQQADRLLDSSSSDSEDSFAQVLNSSIRSGASNDVVSLLGSEFDGGNDSLSRVGGILAMVPELGESISGDFDMEAPTLHASVRRKTG</sequence>
<dbReference type="PANTHER" id="PTHR22829">
    <property type="entry name" value="DEP DOMAIN PROTEIN"/>
    <property type="match status" value="1"/>
</dbReference>
<dbReference type="PROSITE" id="PS50186">
    <property type="entry name" value="DEP"/>
    <property type="match status" value="3"/>
</dbReference>
<feature type="domain" description="DEP" evidence="7">
    <location>
        <begin position="1445"/>
        <end position="1521"/>
    </location>
</feature>
<feature type="transmembrane region" description="Helical" evidence="6">
    <location>
        <begin position="641"/>
        <end position="663"/>
    </location>
</feature>
<reference evidence="9" key="1">
    <citation type="submission" date="2020-06" db="EMBL/GenBank/DDBJ databases">
        <authorList>
            <consortium name="Plant Systems Biology data submission"/>
        </authorList>
    </citation>
    <scope>NUCLEOTIDE SEQUENCE</scope>
    <source>
        <strain evidence="9">D6</strain>
    </source>
</reference>
<feature type="compositionally biased region" description="Polar residues" evidence="5">
    <location>
        <begin position="892"/>
        <end position="904"/>
    </location>
</feature>
<evidence type="ECO:0000256" key="6">
    <source>
        <dbReference type="SAM" id="Phobius"/>
    </source>
</evidence>
<evidence type="ECO:0000256" key="5">
    <source>
        <dbReference type="SAM" id="MobiDB-lite"/>
    </source>
</evidence>
<proteinExistence type="predicted"/>
<keyword evidence="10" id="KW-1185">Reference proteome</keyword>
<evidence type="ECO:0000256" key="1">
    <source>
        <dbReference type="ARBA" id="ARBA00004141"/>
    </source>
</evidence>
<evidence type="ECO:0000313" key="9">
    <source>
        <dbReference type="EMBL" id="CAB9525103.1"/>
    </source>
</evidence>
<feature type="compositionally biased region" description="Basic and acidic residues" evidence="5">
    <location>
        <begin position="928"/>
        <end position="948"/>
    </location>
</feature>
<dbReference type="EMBL" id="CAICTM010001628">
    <property type="protein sequence ID" value="CAB9525103.1"/>
    <property type="molecule type" value="Genomic_DNA"/>
</dbReference>
<feature type="compositionally biased region" description="Basic and acidic residues" evidence="5">
    <location>
        <begin position="875"/>
        <end position="888"/>
    </location>
</feature>
<dbReference type="SMART" id="SM00049">
    <property type="entry name" value="DEP"/>
    <property type="match status" value="4"/>
</dbReference>
<dbReference type="GO" id="GO:0023051">
    <property type="term" value="P:regulation of signaling"/>
    <property type="evidence" value="ECO:0007669"/>
    <property type="project" value="TreeGrafter"/>
</dbReference>
<feature type="compositionally biased region" description="Polar residues" evidence="5">
    <location>
        <begin position="1"/>
        <end position="12"/>
    </location>
</feature>
<protein>
    <submittedName>
        <fullName evidence="9">DEP</fullName>
    </submittedName>
</protein>
<feature type="region of interest" description="Disordered" evidence="5">
    <location>
        <begin position="863"/>
        <end position="1076"/>
    </location>
</feature>
<dbReference type="InterPro" id="IPR017978">
    <property type="entry name" value="GPCR_3_C"/>
</dbReference>
<dbReference type="Pfam" id="PF00003">
    <property type="entry name" value="7tm_3"/>
    <property type="match status" value="1"/>
</dbReference>
<dbReference type="GO" id="GO:0035556">
    <property type="term" value="P:intracellular signal transduction"/>
    <property type="evidence" value="ECO:0007669"/>
    <property type="project" value="InterPro"/>
</dbReference>
<feature type="domain" description="DEP" evidence="7">
    <location>
        <begin position="1219"/>
        <end position="1294"/>
    </location>
</feature>
<name>A0A9N8HWC3_9STRA</name>
<feature type="transmembrane region" description="Helical" evidence="6">
    <location>
        <begin position="483"/>
        <end position="502"/>
    </location>
</feature>
<evidence type="ECO:0000256" key="2">
    <source>
        <dbReference type="ARBA" id="ARBA00022692"/>
    </source>
</evidence>
<dbReference type="InterPro" id="IPR036390">
    <property type="entry name" value="WH_DNA-bd_sf"/>
</dbReference>
<feature type="transmembrane region" description="Helical" evidence="6">
    <location>
        <begin position="675"/>
        <end position="696"/>
    </location>
</feature>
<feature type="compositionally biased region" description="Polar residues" evidence="5">
    <location>
        <begin position="163"/>
        <end position="182"/>
    </location>
</feature>
<feature type="compositionally biased region" description="Basic and acidic residues" evidence="5">
    <location>
        <begin position="1161"/>
        <end position="1175"/>
    </location>
</feature>
<dbReference type="InterPro" id="IPR036388">
    <property type="entry name" value="WH-like_DNA-bd_sf"/>
</dbReference>
<dbReference type="Gene3D" id="1.10.10.10">
    <property type="entry name" value="Winged helix-like DNA-binding domain superfamily/Winged helix DNA-binding domain"/>
    <property type="match status" value="4"/>
</dbReference>
<dbReference type="Proteomes" id="UP001153069">
    <property type="component" value="Unassembled WGS sequence"/>
</dbReference>
<evidence type="ECO:0000256" key="4">
    <source>
        <dbReference type="ARBA" id="ARBA00023136"/>
    </source>
</evidence>
<organism evidence="9 10">
    <name type="scientific">Seminavis robusta</name>
    <dbReference type="NCBI Taxonomy" id="568900"/>
    <lineage>
        <taxon>Eukaryota</taxon>
        <taxon>Sar</taxon>
        <taxon>Stramenopiles</taxon>
        <taxon>Ochrophyta</taxon>
        <taxon>Bacillariophyta</taxon>
        <taxon>Bacillariophyceae</taxon>
        <taxon>Bacillariophycidae</taxon>
        <taxon>Naviculales</taxon>
        <taxon>Naviculaceae</taxon>
        <taxon>Seminavis</taxon>
    </lineage>
</organism>
<keyword evidence="2 6" id="KW-0812">Transmembrane</keyword>
<feature type="domain" description="DEP" evidence="7">
    <location>
        <begin position="1553"/>
        <end position="1628"/>
    </location>
</feature>
<feature type="compositionally biased region" description="Basic and acidic residues" evidence="5">
    <location>
        <begin position="1134"/>
        <end position="1143"/>
    </location>
</feature>
<dbReference type="GO" id="GO:0004930">
    <property type="term" value="F:G protein-coupled receptor activity"/>
    <property type="evidence" value="ECO:0007669"/>
    <property type="project" value="InterPro"/>
</dbReference>
<feature type="transmembrane region" description="Helical" evidence="6">
    <location>
        <begin position="448"/>
        <end position="471"/>
    </location>
</feature>
<accession>A0A9N8HWC3</accession>
<dbReference type="OrthoDB" id="2133778at2759"/>
<evidence type="ECO:0000256" key="3">
    <source>
        <dbReference type="ARBA" id="ARBA00022989"/>
    </source>
</evidence>
<feature type="region of interest" description="Disordered" evidence="5">
    <location>
        <begin position="105"/>
        <end position="182"/>
    </location>
</feature>
<dbReference type="PANTHER" id="PTHR22829:SF16">
    <property type="entry name" value="PH DOMAIN-CONTAINING PROTEIN"/>
    <property type="match status" value="1"/>
</dbReference>
<dbReference type="CDD" id="cd04371">
    <property type="entry name" value="DEP"/>
    <property type="match status" value="4"/>
</dbReference>
<feature type="region of interest" description="Disordered" evidence="5">
    <location>
        <begin position="1"/>
        <end position="20"/>
    </location>
</feature>
<evidence type="ECO:0000313" key="10">
    <source>
        <dbReference type="Proteomes" id="UP001153069"/>
    </source>
</evidence>